<evidence type="ECO:0000256" key="1">
    <source>
        <dbReference type="ARBA" id="ARBA00004167"/>
    </source>
</evidence>
<dbReference type="AlphaFoldDB" id="A0A077EKZ8"/>
<feature type="transmembrane region" description="Helical" evidence="6">
    <location>
        <begin position="7"/>
        <end position="28"/>
    </location>
</feature>
<dbReference type="PANTHER" id="PTHR34478:SF2">
    <property type="entry name" value="MEMBRANE PROTEIN"/>
    <property type="match status" value="1"/>
</dbReference>
<evidence type="ECO:0000256" key="5">
    <source>
        <dbReference type="ARBA" id="ARBA00023136"/>
    </source>
</evidence>
<dbReference type="eggNOG" id="COG1704">
    <property type="taxonomic scope" value="Bacteria"/>
</dbReference>
<keyword evidence="4 6" id="KW-1133">Transmembrane helix</keyword>
<comment type="subcellular location">
    <subcellularLocation>
        <location evidence="1">Membrane</location>
        <topology evidence="1">Single-pass membrane protein</topology>
    </subcellularLocation>
</comment>
<keyword evidence="5 6" id="KW-0472">Membrane</keyword>
<dbReference type="Proteomes" id="UP000028933">
    <property type="component" value="Chromosome"/>
</dbReference>
<reference evidence="7" key="1">
    <citation type="journal article" date="2013" name="Lancet">
        <title>First case of E anophelis outbreak in an intensive-care unit.</title>
        <authorList>
            <person name="Teo J."/>
            <person name="Tan S.Y."/>
            <person name="Tay M."/>
            <person name="Ding Y."/>
            <person name="Kjelleberg S."/>
            <person name="Givskov M."/>
            <person name="Lin R.T."/>
            <person name="Yang L."/>
        </authorList>
    </citation>
    <scope>NUCLEOTIDE SEQUENCE [LARGE SCALE GENOMIC DNA]</scope>
    <source>
        <strain evidence="7">NUHP1</strain>
    </source>
</reference>
<evidence type="ECO:0000313" key="8">
    <source>
        <dbReference type="Proteomes" id="UP000028933"/>
    </source>
</evidence>
<accession>A0A077EKZ8</accession>
<reference evidence="7" key="2">
    <citation type="journal article" date="2015" name="Genome Biol. Evol.">
        <title>Complete Genome Sequence and Transcriptomic Analysis of the Novel Pathogen Elizabethkingia anophelis in Response to Oxidative Stress.</title>
        <authorList>
            <person name="Li Y."/>
            <person name="Liu Y."/>
            <person name="Chew S.C."/>
            <person name="Tay M."/>
            <person name="Salido M.M."/>
            <person name="Teo J."/>
            <person name="Lauro F.M."/>
            <person name="Givskov M."/>
            <person name="Yang L."/>
        </authorList>
    </citation>
    <scope>NUCLEOTIDE SEQUENCE</scope>
    <source>
        <strain evidence="7">NUHP1</strain>
    </source>
</reference>
<gene>
    <name evidence="7" type="ORF">BD94_3393</name>
</gene>
<dbReference type="InterPro" id="IPR007156">
    <property type="entry name" value="MamQ_LemA"/>
</dbReference>
<dbReference type="SUPFAM" id="SSF140478">
    <property type="entry name" value="LemA-like"/>
    <property type="match status" value="1"/>
</dbReference>
<protein>
    <submittedName>
        <fullName evidence="7">LemA family protein</fullName>
    </submittedName>
</protein>
<evidence type="ECO:0000256" key="6">
    <source>
        <dbReference type="SAM" id="Phobius"/>
    </source>
</evidence>
<dbReference type="KEGG" id="eao:BD94_3393"/>
<evidence type="ECO:0000256" key="4">
    <source>
        <dbReference type="ARBA" id="ARBA00022989"/>
    </source>
</evidence>
<name>A0A077EKZ8_9FLAO</name>
<keyword evidence="3 6" id="KW-0812">Transmembrane</keyword>
<evidence type="ECO:0000313" key="7">
    <source>
        <dbReference type="EMBL" id="AIL47168.1"/>
    </source>
</evidence>
<dbReference type="PANTHER" id="PTHR34478">
    <property type="entry name" value="PROTEIN LEMA"/>
    <property type="match status" value="1"/>
</dbReference>
<comment type="similarity">
    <text evidence="2">Belongs to the LemA family.</text>
</comment>
<dbReference type="Gene3D" id="1.20.1440.20">
    <property type="entry name" value="LemA-like domain"/>
    <property type="match status" value="1"/>
</dbReference>
<dbReference type="GO" id="GO:0016020">
    <property type="term" value="C:membrane"/>
    <property type="evidence" value="ECO:0007669"/>
    <property type="project" value="UniProtKB-SubCell"/>
</dbReference>
<evidence type="ECO:0000256" key="3">
    <source>
        <dbReference type="ARBA" id="ARBA00022692"/>
    </source>
</evidence>
<sequence>MKNKGCMSAGVILIVLIAIVAIIGFWGVGKYNSLVTKDQNVQSKWSNIETVYQKRANLIPNLERTVKSYSKFEQETLTKVVEARSKATSVTIDPTNMTEADIAKFQAAQGELSGALSRLMAVVESYPNLKADQQYINFQAEYTAIENSIRMETVNYNDAAKEYNTYRNQFPTNVVANFTNFKEKPYFKADAGASKAPDVFKGE</sequence>
<evidence type="ECO:0000256" key="2">
    <source>
        <dbReference type="ARBA" id="ARBA00008854"/>
    </source>
</evidence>
<organism evidence="7 8">
    <name type="scientific">Elizabethkingia anophelis NUHP1</name>
    <dbReference type="NCBI Taxonomy" id="1338011"/>
    <lineage>
        <taxon>Bacteria</taxon>
        <taxon>Pseudomonadati</taxon>
        <taxon>Bacteroidota</taxon>
        <taxon>Flavobacteriia</taxon>
        <taxon>Flavobacteriales</taxon>
        <taxon>Weeksellaceae</taxon>
        <taxon>Elizabethkingia</taxon>
    </lineage>
</organism>
<proteinExistence type="inferred from homology"/>
<dbReference type="InterPro" id="IPR023353">
    <property type="entry name" value="LemA-like_dom_sf"/>
</dbReference>
<dbReference type="HOGENOM" id="CLU_056714_0_1_10"/>
<dbReference type="GeneID" id="56684464"/>
<dbReference type="EMBL" id="CP007547">
    <property type="protein sequence ID" value="AIL47168.1"/>
    <property type="molecule type" value="Genomic_DNA"/>
</dbReference>
<dbReference type="STRING" id="1338011.BD94_3393"/>
<dbReference type="Pfam" id="PF04011">
    <property type="entry name" value="LemA"/>
    <property type="match status" value="1"/>
</dbReference>
<dbReference type="RefSeq" id="WP_009086368.1">
    <property type="nucleotide sequence ID" value="NZ_CP007547.1"/>
</dbReference>